<dbReference type="PANTHER" id="PTHR30336">
    <property type="entry name" value="INNER MEMBRANE PROTEIN, PROBABLE PERMEASE"/>
    <property type="match status" value="1"/>
</dbReference>
<dbReference type="InterPro" id="IPR014729">
    <property type="entry name" value="Rossmann-like_a/b/a_fold"/>
</dbReference>
<dbReference type="GO" id="GO:0005886">
    <property type="term" value="C:plasma membrane"/>
    <property type="evidence" value="ECO:0007669"/>
    <property type="project" value="TreeGrafter"/>
</dbReference>
<dbReference type="Proteomes" id="UP000475117">
    <property type="component" value="Chromosome"/>
</dbReference>
<dbReference type="RefSeq" id="WP_164365537.1">
    <property type="nucleotide sequence ID" value="NZ_CP066776.1"/>
</dbReference>
<name>A0A6B3LFN0_9BACT</name>
<keyword evidence="2" id="KW-1185">Reference proteome</keyword>
<dbReference type="CDD" id="cd06259">
    <property type="entry name" value="YdcF-like"/>
    <property type="match status" value="1"/>
</dbReference>
<accession>A0A6B3LFN0</accession>
<reference evidence="1 2" key="1">
    <citation type="submission" date="2020-12" db="EMBL/GenBank/DDBJ databases">
        <title>Sulforoseuscoccus oceanibium gen. nov., sp. nov., a representative of the phylum Verrucomicrobia with special cytoplasmic membrane, and proposal of Sulforoseuscoccusaceae fam. nov.</title>
        <authorList>
            <person name="Xi F."/>
        </authorList>
    </citation>
    <scope>NUCLEOTIDE SEQUENCE [LARGE SCALE GENOMIC DNA]</scope>
    <source>
        <strain evidence="1 2">T37</strain>
    </source>
</reference>
<proteinExistence type="predicted"/>
<dbReference type="InterPro" id="IPR003848">
    <property type="entry name" value="DUF218"/>
</dbReference>
<dbReference type="KEGG" id="soa:G3M56_002270"/>
<evidence type="ECO:0000313" key="2">
    <source>
        <dbReference type="Proteomes" id="UP000475117"/>
    </source>
</evidence>
<dbReference type="PANTHER" id="PTHR30336:SF20">
    <property type="entry name" value="DUF218 DOMAIN-CONTAINING PROTEIN"/>
    <property type="match status" value="1"/>
</dbReference>
<gene>
    <name evidence="1" type="ORF">G3M56_002270</name>
</gene>
<dbReference type="Gene3D" id="3.40.50.620">
    <property type="entry name" value="HUPs"/>
    <property type="match status" value="1"/>
</dbReference>
<dbReference type="AlphaFoldDB" id="A0A6B3LFN0"/>
<evidence type="ECO:0000313" key="1">
    <source>
        <dbReference type="EMBL" id="QQL45439.1"/>
    </source>
</evidence>
<protein>
    <submittedName>
        <fullName evidence="1">YdcF family protein</fullName>
    </submittedName>
</protein>
<organism evidence="1 2">
    <name type="scientific">Sulfuriroseicoccus oceanibius</name>
    <dbReference type="NCBI Taxonomy" id="2707525"/>
    <lineage>
        <taxon>Bacteria</taxon>
        <taxon>Pseudomonadati</taxon>
        <taxon>Verrucomicrobiota</taxon>
        <taxon>Verrucomicrobiia</taxon>
        <taxon>Verrucomicrobiales</taxon>
        <taxon>Verrucomicrobiaceae</taxon>
        <taxon>Sulfuriroseicoccus</taxon>
    </lineage>
</organism>
<dbReference type="Pfam" id="PF02698">
    <property type="entry name" value="DUF218"/>
    <property type="match status" value="1"/>
</dbReference>
<dbReference type="EMBL" id="CP066776">
    <property type="protein sequence ID" value="QQL45439.1"/>
    <property type="molecule type" value="Genomic_DNA"/>
</dbReference>
<sequence>MLAPELKASVESLWAYHQLNHTVSPADAVLVFGSNDLRVAEHAARLVMDGLAPWLLFSGARGRMTGHWDQTEAEAMAAVALAAGVPESAILIENRATNTGENIRFSRELLADRNLTVDNAIVVQKPYMERRTIAALDVQWPELNAIASSPPLPFDAYCTDDLPQDVVIAAMVGDFQRIVEYPAKGFASEQPIPPDSRAAYQNLVAAGYSAHLI</sequence>
<dbReference type="InterPro" id="IPR051599">
    <property type="entry name" value="Cell_Envelope_Assoc"/>
</dbReference>